<evidence type="ECO:0000313" key="2">
    <source>
        <dbReference type="Proteomes" id="UP000222564"/>
    </source>
</evidence>
<protein>
    <submittedName>
        <fullName evidence="1">Uncharacterized protein</fullName>
    </submittedName>
</protein>
<reference evidence="1 2" key="1">
    <citation type="submission" date="2013-09" db="EMBL/GenBank/DDBJ databases">
        <title>Biodegradation of hydrocarbons in the deep terrestrial subsurface : characterization of a microbial consortium composed of two Desulfotomaculum species originating from a deep geological formation.</title>
        <authorList>
            <person name="Aullo T."/>
            <person name="Berlendis S."/>
            <person name="Lascourreges J.-F."/>
            <person name="Dessort D."/>
            <person name="Saint-Laurent S."/>
            <person name="Schraauwers B."/>
            <person name="Mas J."/>
            <person name="Magot M."/>
            <person name="Ranchou-Peyruse A."/>
        </authorList>
    </citation>
    <scope>NUCLEOTIDE SEQUENCE [LARGE SCALE GENOMIC DNA]</scope>
    <source>
        <strain evidence="1 2">Bs107</strain>
    </source>
</reference>
<name>A0A2C6M8P0_9FIRM</name>
<dbReference type="EMBL" id="AWQQ01000047">
    <property type="protein sequence ID" value="PHJ38647.1"/>
    <property type="molecule type" value="Genomic_DNA"/>
</dbReference>
<accession>A0A2C6M8P0</accession>
<dbReference type="Proteomes" id="UP000222564">
    <property type="component" value="Unassembled WGS sequence"/>
</dbReference>
<organism evidence="1 2">
    <name type="scientific">Desulforamulus profundi</name>
    <dbReference type="NCBI Taxonomy" id="1383067"/>
    <lineage>
        <taxon>Bacteria</taxon>
        <taxon>Bacillati</taxon>
        <taxon>Bacillota</taxon>
        <taxon>Clostridia</taxon>
        <taxon>Eubacteriales</taxon>
        <taxon>Peptococcaceae</taxon>
        <taxon>Desulforamulus</taxon>
    </lineage>
</organism>
<keyword evidence="2" id="KW-1185">Reference proteome</keyword>
<evidence type="ECO:0000313" key="1">
    <source>
        <dbReference type="EMBL" id="PHJ38647.1"/>
    </source>
</evidence>
<gene>
    <name evidence="1" type="ORF">P378_08940</name>
</gene>
<comment type="caution">
    <text evidence="1">The sequence shown here is derived from an EMBL/GenBank/DDBJ whole genome shotgun (WGS) entry which is preliminary data.</text>
</comment>
<sequence length="350" mass="39989">MELQHRLIRRTINIAVSKAMEDMKSNTNRSIRNLIDLGLFFSTSENQEWFFNAAKKVIANPKNPYNSLVKRMISDVNNDTIKKVGLNLGYSSLVYGANKLKKKQDYLGVPIPWLLIFDIDESSSDFFDQMEHFIEEGRELGIHSYIACPHEKDDIPTICEIAKRFDECLFILKVSPGLISEQTAKSLGKIHNTMISVQIMATDLSCGSDKNAFRLLKQNHCLYGFHVNYNEDTMKQLTTPEYIHSAIGLGNLFGVYIAENGVSDACRDAVYTFACNIRGENGQPLITLEWFRDMRVISKKSSPATATWQLTWRKGFIVNISKQKMSLQNRFLEYFRAHGPVQASDHVLRR</sequence>
<proteinExistence type="predicted"/>
<dbReference type="AlphaFoldDB" id="A0A2C6M8P0"/>